<evidence type="ECO:0000256" key="6">
    <source>
        <dbReference type="ARBA" id="ARBA00022824"/>
    </source>
</evidence>
<keyword evidence="7 11" id="KW-1133">Transmembrane helix</keyword>
<evidence type="ECO:0000256" key="5">
    <source>
        <dbReference type="ARBA" id="ARBA00022692"/>
    </source>
</evidence>
<evidence type="ECO:0000313" key="12">
    <source>
        <dbReference type="EMBL" id="KAK2154049.1"/>
    </source>
</evidence>
<protein>
    <recommendedName>
        <fullName evidence="14">Transmembrane protein 43</fullName>
    </recommendedName>
</protein>
<dbReference type="AlphaFoldDB" id="A0AAD9JJ90"/>
<dbReference type="InterPro" id="IPR012430">
    <property type="entry name" value="TMEM43_fam"/>
</dbReference>
<feature type="transmembrane region" description="Helical" evidence="11">
    <location>
        <begin position="351"/>
        <end position="376"/>
    </location>
</feature>
<comment type="similarity">
    <text evidence="4">Belongs to the TMEM43 family.</text>
</comment>
<comment type="subcellular location">
    <subcellularLocation>
        <location evidence="1">Endomembrane system</location>
        <topology evidence="1">Multi-pass membrane protein</topology>
    </subcellularLocation>
    <subcellularLocation>
        <location evidence="3">Endoplasmic reticulum membrane</location>
    </subcellularLocation>
    <subcellularLocation>
        <location evidence="2">Nucleus envelope</location>
    </subcellularLocation>
</comment>
<evidence type="ECO:0000256" key="9">
    <source>
        <dbReference type="ARBA" id="ARBA00023242"/>
    </source>
</evidence>
<dbReference type="PANTHER" id="PTHR13416:SF2">
    <property type="entry name" value="TRANSMEMBRANE PROTEIN 43"/>
    <property type="match status" value="1"/>
</dbReference>
<feature type="region of interest" description="Disordered" evidence="10">
    <location>
        <begin position="1"/>
        <end position="23"/>
    </location>
</feature>
<keyword evidence="8 11" id="KW-0472">Membrane</keyword>
<feature type="transmembrane region" description="Helical" evidence="11">
    <location>
        <begin position="382"/>
        <end position="400"/>
    </location>
</feature>
<dbReference type="GO" id="GO:0071763">
    <property type="term" value="P:nuclear membrane organization"/>
    <property type="evidence" value="ECO:0007669"/>
    <property type="project" value="TreeGrafter"/>
</dbReference>
<reference evidence="12" key="1">
    <citation type="journal article" date="2023" name="Mol. Biol. Evol.">
        <title>Third-Generation Sequencing Reveals the Adaptive Role of the Epigenome in Three Deep-Sea Polychaetes.</title>
        <authorList>
            <person name="Perez M."/>
            <person name="Aroh O."/>
            <person name="Sun Y."/>
            <person name="Lan Y."/>
            <person name="Juniper S.K."/>
            <person name="Young C.R."/>
            <person name="Angers B."/>
            <person name="Qian P.Y."/>
        </authorList>
    </citation>
    <scope>NUCLEOTIDE SEQUENCE</scope>
    <source>
        <strain evidence="12">P08H-3</strain>
    </source>
</reference>
<evidence type="ECO:0000256" key="2">
    <source>
        <dbReference type="ARBA" id="ARBA00004259"/>
    </source>
</evidence>
<comment type="caution">
    <text evidence="12">The sequence shown here is derived from an EMBL/GenBank/DDBJ whole genome shotgun (WGS) entry which is preliminary data.</text>
</comment>
<keyword evidence="6" id="KW-0256">Endoplasmic reticulum</keyword>
<name>A0AAD9JJ90_9ANNE</name>
<organism evidence="12 13">
    <name type="scientific">Paralvinella palmiformis</name>
    <dbReference type="NCBI Taxonomy" id="53620"/>
    <lineage>
        <taxon>Eukaryota</taxon>
        <taxon>Metazoa</taxon>
        <taxon>Spiralia</taxon>
        <taxon>Lophotrochozoa</taxon>
        <taxon>Annelida</taxon>
        <taxon>Polychaeta</taxon>
        <taxon>Sedentaria</taxon>
        <taxon>Canalipalpata</taxon>
        <taxon>Terebellida</taxon>
        <taxon>Terebelliformia</taxon>
        <taxon>Alvinellidae</taxon>
        <taxon>Paralvinella</taxon>
    </lineage>
</organism>
<evidence type="ECO:0000313" key="13">
    <source>
        <dbReference type="Proteomes" id="UP001208570"/>
    </source>
</evidence>
<evidence type="ECO:0000256" key="11">
    <source>
        <dbReference type="SAM" id="Phobius"/>
    </source>
</evidence>
<keyword evidence="9" id="KW-0539">Nucleus</keyword>
<evidence type="ECO:0000256" key="4">
    <source>
        <dbReference type="ARBA" id="ARBA00006627"/>
    </source>
</evidence>
<evidence type="ECO:0000256" key="7">
    <source>
        <dbReference type="ARBA" id="ARBA00022989"/>
    </source>
</evidence>
<evidence type="ECO:0000256" key="10">
    <source>
        <dbReference type="SAM" id="MobiDB-lite"/>
    </source>
</evidence>
<evidence type="ECO:0000256" key="8">
    <source>
        <dbReference type="ARBA" id="ARBA00023136"/>
    </source>
</evidence>
<feature type="transmembrane region" description="Helical" evidence="11">
    <location>
        <begin position="42"/>
        <end position="61"/>
    </location>
</feature>
<dbReference type="EMBL" id="JAODUP010000278">
    <property type="protein sequence ID" value="KAK2154049.1"/>
    <property type="molecule type" value="Genomic_DNA"/>
</dbReference>
<dbReference type="GO" id="GO:0005789">
    <property type="term" value="C:endoplasmic reticulum membrane"/>
    <property type="evidence" value="ECO:0007669"/>
    <property type="project" value="UniProtKB-SubCell"/>
</dbReference>
<dbReference type="GO" id="GO:0006629">
    <property type="term" value="P:lipid metabolic process"/>
    <property type="evidence" value="ECO:0007669"/>
    <property type="project" value="TreeGrafter"/>
</dbReference>
<evidence type="ECO:0000256" key="3">
    <source>
        <dbReference type="ARBA" id="ARBA00004586"/>
    </source>
</evidence>
<proteinExistence type="inferred from homology"/>
<dbReference type="Proteomes" id="UP001208570">
    <property type="component" value="Unassembled WGS sequence"/>
</dbReference>
<gene>
    <name evidence="12" type="ORF">LSH36_278g02091</name>
</gene>
<evidence type="ECO:0008006" key="14">
    <source>
        <dbReference type="Google" id="ProtNLM"/>
    </source>
</evidence>
<evidence type="ECO:0000256" key="1">
    <source>
        <dbReference type="ARBA" id="ARBA00004127"/>
    </source>
</evidence>
<feature type="compositionally biased region" description="Basic and acidic residues" evidence="10">
    <location>
        <begin position="1"/>
        <end position="11"/>
    </location>
</feature>
<keyword evidence="13" id="KW-1185">Reference proteome</keyword>
<feature type="transmembrane region" description="Helical" evidence="11">
    <location>
        <begin position="314"/>
        <end position="339"/>
    </location>
</feature>
<keyword evidence="5 11" id="KW-0812">Transmembrane</keyword>
<dbReference type="Pfam" id="PF07787">
    <property type="entry name" value="TMEM43"/>
    <property type="match status" value="1"/>
</dbReference>
<dbReference type="PANTHER" id="PTHR13416">
    <property type="match status" value="1"/>
</dbReference>
<accession>A0AAD9JJ90</accession>
<dbReference type="GO" id="GO:0005637">
    <property type="term" value="C:nuclear inner membrane"/>
    <property type="evidence" value="ECO:0007669"/>
    <property type="project" value="TreeGrafter"/>
</dbReference>
<sequence>MYRQHFPDDPGMHNMPRTYNSRTPSYRRQHNLSVWHHIKRSFVTFVIGNLLLSIAAVLVFWNEGRAVQTSQSLDEGLHIVRILKSAEVIFDENNGKLVHLSGTLKTSKLLYDEDYSVSVAAVKLRRRVEMYQWIETEERRDVRDGDSVQEEVSYSYSAEWRSDLTRSTSFNSRLHNNPDKFPVEAKIYIADDVQVGNFFLTQNLIEKVTNFHDLHLTEPAKNVNVKLYGGLYYHGKDPLHPEIGDMRVIFDYAGLSGPEDSKLGPPDVVSILAKQSGSQLIAYQTETGDELQLLYNGHHSAESMIGYEKMTNSLILWALRFVGWLLMFIGFGCLSGFLHNMVDRVPILHEVVSLGTVSFSLTFSISLSLIVIAASWIWYRPYLGISIMAMAIIPLITFHIRYQRSRAYRPV</sequence>